<feature type="region of interest" description="Disordered" evidence="1">
    <location>
        <begin position="1"/>
        <end position="92"/>
    </location>
</feature>
<organism evidence="3 4">
    <name type="scientific">Brachybacterium rhamnosum</name>
    <dbReference type="NCBI Taxonomy" id="173361"/>
    <lineage>
        <taxon>Bacteria</taxon>
        <taxon>Bacillati</taxon>
        <taxon>Actinomycetota</taxon>
        <taxon>Actinomycetes</taxon>
        <taxon>Micrococcales</taxon>
        <taxon>Dermabacteraceae</taxon>
        <taxon>Brachybacterium</taxon>
    </lineage>
</organism>
<sequence>MSQSGWGGQGPSSQDGSSQQGWGQNPQGQQGWSQQPGQQAQGQQPGQQGGWGPAPQQPSPQQPPTWGQPSPCGAPQGGPYGGSPAYGAPQPPTPPRKKWPLILVAIGCVLALFLGIGIITATVLLNRSVGGDDPTAAPTTSGSPTEEPTTEATTEAPTVSGSSEGAAFEPADPYGESLKTPDEIWSILEDNPMTSGTVSTIGSCELPGTPKEPSDEQLQATLDAAGGCLSSVWSTASSDRELPWSNRSLVVYKHPDVPSSAVCEPDTFDAETPRVCNIDGTIYWPSGSGIAHEMGASGAVGDEAELSTAYLWDLSYSYVNAGWWDSTIGIYYSQMSQGLEDDPDRQAEAKRRYASQNICVASLMSMRVPTAAQPSETVRGILSDPKTWQDGPAVTAETHARWIKKGLEADGDLAACNAWKAPLDEVA</sequence>
<evidence type="ECO:0000313" key="3">
    <source>
        <dbReference type="EMBL" id="MFD1834863.1"/>
    </source>
</evidence>
<comment type="caution">
    <text evidence="3">The sequence shown here is derived from an EMBL/GenBank/DDBJ whole genome shotgun (WGS) entry which is preliminary data.</text>
</comment>
<gene>
    <name evidence="3" type="ORF">ACFSDA_07200</name>
</gene>
<evidence type="ECO:0000313" key="4">
    <source>
        <dbReference type="Proteomes" id="UP001597280"/>
    </source>
</evidence>
<feature type="compositionally biased region" description="Gly residues" evidence="1">
    <location>
        <begin position="1"/>
        <end position="10"/>
    </location>
</feature>
<evidence type="ECO:0000256" key="1">
    <source>
        <dbReference type="SAM" id="MobiDB-lite"/>
    </source>
</evidence>
<keyword evidence="2" id="KW-0812">Transmembrane</keyword>
<accession>A0ABW4PWL8</accession>
<dbReference type="RefSeq" id="WP_343904092.1">
    <property type="nucleotide sequence ID" value="NZ_BAAAIS010000002.1"/>
</dbReference>
<keyword evidence="4" id="KW-1185">Reference proteome</keyword>
<feature type="compositionally biased region" description="Low complexity" evidence="1">
    <location>
        <begin position="134"/>
        <end position="158"/>
    </location>
</feature>
<reference evidence="4" key="1">
    <citation type="journal article" date="2019" name="Int. J. Syst. Evol. Microbiol.">
        <title>The Global Catalogue of Microorganisms (GCM) 10K type strain sequencing project: providing services to taxonomists for standard genome sequencing and annotation.</title>
        <authorList>
            <consortium name="The Broad Institute Genomics Platform"/>
            <consortium name="The Broad Institute Genome Sequencing Center for Infectious Disease"/>
            <person name="Wu L."/>
            <person name="Ma J."/>
        </authorList>
    </citation>
    <scope>NUCLEOTIDE SEQUENCE [LARGE SCALE GENOMIC DNA]</scope>
    <source>
        <strain evidence="4">JCM 11650</strain>
    </source>
</reference>
<feature type="compositionally biased region" description="Low complexity" evidence="1">
    <location>
        <begin position="11"/>
        <end position="46"/>
    </location>
</feature>
<feature type="compositionally biased region" description="Low complexity" evidence="1">
    <location>
        <begin position="64"/>
        <end position="74"/>
    </location>
</feature>
<keyword evidence="2" id="KW-0472">Membrane</keyword>
<feature type="region of interest" description="Disordered" evidence="1">
    <location>
        <begin position="132"/>
        <end position="178"/>
    </location>
</feature>
<dbReference type="Proteomes" id="UP001597280">
    <property type="component" value="Unassembled WGS sequence"/>
</dbReference>
<evidence type="ECO:0008006" key="5">
    <source>
        <dbReference type="Google" id="ProtNLM"/>
    </source>
</evidence>
<evidence type="ECO:0000256" key="2">
    <source>
        <dbReference type="SAM" id="Phobius"/>
    </source>
</evidence>
<proteinExistence type="predicted"/>
<name>A0ABW4PWL8_9MICO</name>
<feature type="transmembrane region" description="Helical" evidence="2">
    <location>
        <begin position="101"/>
        <end position="125"/>
    </location>
</feature>
<keyword evidence="2" id="KW-1133">Transmembrane helix</keyword>
<protein>
    <recommendedName>
        <fullName evidence="5">Metalloprotease</fullName>
    </recommendedName>
</protein>
<dbReference type="EMBL" id="JBHUFL010000002">
    <property type="protein sequence ID" value="MFD1834863.1"/>
    <property type="molecule type" value="Genomic_DNA"/>
</dbReference>